<dbReference type="InterPro" id="IPR022694">
    <property type="entry name" value="3-OHacyl-CoA_DH"/>
</dbReference>
<feature type="domain" description="3-hydroxyacyl-CoA dehydrogenase NAD binding" evidence="10">
    <location>
        <begin position="103"/>
        <end position="221"/>
    </location>
</feature>
<dbReference type="Pfam" id="PF02737">
    <property type="entry name" value="3HCDH_N"/>
    <property type="match status" value="2"/>
</dbReference>
<dbReference type="Proteomes" id="UP001230629">
    <property type="component" value="Unassembled WGS sequence"/>
</dbReference>
<comment type="caution">
    <text evidence="11">The sequence shown here is derived from an EMBL/GenBank/DDBJ whole genome shotgun (WGS) entry which is preliminary data.</text>
</comment>
<accession>A0AAW6XUX7</accession>
<dbReference type="Pfam" id="PF00725">
    <property type="entry name" value="3HCDH"/>
    <property type="match status" value="1"/>
</dbReference>
<keyword evidence="6" id="KW-0443">Lipid metabolism</keyword>
<sequence>MGGCNMTIKNLTVAGSGVLGSQIAFQAAYKGMSVTIYDINDEALNKGKERIKKLAKVYQSEIETAKEAYSDKAKSIKYNKNLLPSLDHIFLSKVADSLDLIADLPNQITFSKNLDQAVSDADLVIEAVPETVSIKEDFYKQLAKVAPSKTIFATNSSTLVPSQFADITGRPDKFLAMHFANNIWQNNIVEIMGHKGTDDEVVKEALAFSKDIGMVPLHIHKEQPGYILNSILVPFLESALALYYNKVSDSETIDKTWKLGTGAPMGPLEILDIIGIDTAYNIMKNYSDTNSDPNSLHAHLAKMLKEEFIDKGRTGKAAGHGFYDYD</sequence>
<comment type="pathway">
    <text evidence="2">Lipid metabolism; butanoate metabolism.</text>
</comment>
<dbReference type="GO" id="GO:0003857">
    <property type="term" value="F:(3S)-3-hydroxyacyl-CoA dehydrogenase (NAD+) activity"/>
    <property type="evidence" value="ECO:0007669"/>
    <property type="project" value="UniProtKB-EC"/>
</dbReference>
<dbReference type="PIRSF" id="PIRSF000105">
    <property type="entry name" value="HCDH"/>
    <property type="match status" value="1"/>
</dbReference>
<evidence type="ECO:0000256" key="5">
    <source>
        <dbReference type="ARBA" id="ARBA00023027"/>
    </source>
</evidence>
<dbReference type="EC" id="1.1.1.35" evidence="11"/>
<comment type="pathway">
    <text evidence="1">Lipid metabolism; fatty acid beta-oxidation.</text>
</comment>
<evidence type="ECO:0000256" key="4">
    <source>
        <dbReference type="ARBA" id="ARBA00023002"/>
    </source>
</evidence>
<dbReference type="AlphaFoldDB" id="A0AAW6XUX7"/>
<evidence type="ECO:0000313" key="11">
    <source>
        <dbReference type="EMBL" id="MDK6899104.1"/>
    </source>
</evidence>
<dbReference type="PANTHER" id="PTHR43561">
    <property type="match status" value="1"/>
</dbReference>
<dbReference type="Gene3D" id="3.40.50.720">
    <property type="entry name" value="NAD(P)-binding Rossmann-like Domain"/>
    <property type="match status" value="1"/>
</dbReference>
<evidence type="ECO:0000259" key="9">
    <source>
        <dbReference type="Pfam" id="PF00725"/>
    </source>
</evidence>
<name>A0AAW6XUX7_STRAG</name>
<evidence type="ECO:0000256" key="3">
    <source>
        <dbReference type="ARBA" id="ARBA00022832"/>
    </source>
</evidence>
<evidence type="ECO:0000256" key="2">
    <source>
        <dbReference type="ARBA" id="ARBA00005086"/>
    </source>
</evidence>
<dbReference type="InterPro" id="IPR008927">
    <property type="entry name" value="6-PGluconate_DH-like_C_sf"/>
</dbReference>
<dbReference type="RefSeq" id="WP_256948415.1">
    <property type="nucleotide sequence ID" value="NZ_CABMHV010000073.1"/>
</dbReference>
<proteinExistence type="predicted"/>
<dbReference type="InterPro" id="IPR013328">
    <property type="entry name" value="6PGD_dom2"/>
</dbReference>
<dbReference type="InterPro" id="IPR006108">
    <property type="entry name" value="3HC_DH_C"/>
</dbReference>
<feature type="site" description="Important for catalytic activity" evidence="8">
    <location>
        <position position="178"/>
    </location>
</feature>
<evidence type="ECO:0000313" key="12">
    <source>
        <dbReference type="Proteomes" id="UP001230629"/>
    </source>
</evidence>
<dbReference type="GO" id="GO:0070403">
    <property type="term" value="F:NAD+ binding"/>
    <property type="evidence" value="ECO:0007669"/>
    <property type="project" value="InterPro"/>
</dbReference>
<evidence type="ECO:0000256" key="1">
    <source>
        <dbReference type="ARBA" id="ARBA00005005"/>
    </source>
</evidence>
<feature type="domain" description="3-hydroxyacyl-CoA dehydrogenase C-terminal" evidence="9">
    <location>
        <begin position="225"/>
        <end position="325"/>
    </location>
</feature>
<dbReference type="PANTHER" id="PTHR43561:SF3">
    <property type="entry name" value="HYDROXYACYL-COENZYME A DEHYDROGENASE, MITOCHONDRIAL"/>
    <property type="match status" value="1"/>
</dbReference>
<gene>
    <name evidence="11" type="ORF">QP229_03740</name>
</gene>
<dbReference type="InterPro" id="IPR006176">
    <property type="entry name" value="3-OHacyl-CoA_DH_NAD-bd"/>
</dbReference>
<evidence type="ECO:0000256" key="8">
    <source>
        <dbReference type="PIRSR" id="PIRSR000105-1"/>
    </source>
</evidence>
<dbReference type="SUPFAM" id="SSF48179">
    <property type="entry name" value="6-phosphogluconate dehydrogenase C-terminal domain-like"/>
    <property type="match status" value="1"/>
</dbReference>
<keyword evidence="3" id="KW-0276">Fatty acid metabolism</keyword>
<evidence type="ECO:0000256" key="7">
    <source>
        <dbReference type="ARBA" id="ARBA00049556"/>
    </source>
</evidence>
<protein>
    <submittedName>
        <fullName evidence="11">3-hydroxyacyl-CoA dehydrogenase</fullName>
        <ecNumber evidence="11">1.1.1.35</ecNumber>
    </submittedName>
</protein>
<dbReference type="NCBIfam" id="NF006143">
    <property type="entry name" value="PRK08293.1"/>
    <property type="match status" value="1"/>
</dbReference>
<keyword evidence="4 11" id="KW-0560">Oxidoreductase</keyword>
<dbReference type="GO" id="GO:0006635">
    <property type="term" value="P:fatty acid beta-oxidation"/>
    <property type="evidence" value="ECO:0007669"/>
    <property type="project" value="TreeGrafter"/>
</dbReference>
<comment type="catalytic activity">
    <reaction evidence="7">
        <text>a (3S)-3-hydroxyacyl-CoA + NAD(+) = a 3-oxoacyl-CoA + NADH + H(+)</text>
        <dbReference type="Rhea" id="RHEA:22432"/>
        <dbReference type="ChEBI" id="CHEBI:15378"/>
        <dbReference type="ChEBI" id="CHEBI:57318"/>
        <dbReference type="ChEBI" id="CHEBI:57540"/>
        <dbReference type="ChEBI" id="CHEBI:57945"/>
        <dbReference type="ChEBI" id="CHEBI:90726"/>
        <dbReference type="EC" id="1.1.1.35"/>
    </reaction>
</comment>
<dbReference type="EMBL" id="JASOIH010000002">
    <property type="protein sequence ID" value="MDK6899104.1"/>
    <property type="molecule type" value="Genomic_DNA"/>
</dbReference>
<dbReference type="InterPro" id="IPR036291">
    <property type="entry name" value="NAD(P)-bd_dom_sf"/>
</dbReference>
<dbReference type="SUPFAM" id="SSF51735">
    <property type="entry name" value="NAD(P)-binding Rossmann-fold domains"/>
    <property type="match status" value="1"/>
</dbReference>
<dbReference type="Gene3D" id="1.10.1040.10">
    <property type="entry name" value="N-(1-d-carboxylethyl)-l-norvaline Dehydrogenase, domain 2"/>
    <property type="match status" value="1"/>
</dbReference>
<reference evidence="11" key="1">
    <citation type="submission" date="2023-05" db="EMBL/GenBank/DDBJ databases">
        <title>Cataloging the Phylogenetic Diversity of Human Bladder Bacteria.</title>
        <authorList>
            <person name="Du J."/>
        </authorList>
    </citation>
    <scope>NUCLEOTIDE SEQUENCE</scope>
    <source>
        <strain evidence="11">UMB8703</strain>
    </source>
</reference>
<dbReference type="InterPro" id="IPR052242">
    <property type="entry name" value="Mito_3-hydroxyacyl-CoA_DH"/>
</dbReference>
<organism evidence="11 12">
    <name type="scientific">Streptococcus agalactiae</name>
    <dbReference type="NCBI Taxonomy" id="1311"/>
    <lineage>
        <taxon>Bacteria</taxon>
        <taxon>Bacillati</taxon>
        <taxon>Bacillota</taxon>
        <taxon>Bacilli</taxon>
        <taxon>Lactobacillales</taxon>
        <taxon>Streptococcaceae</taxon>
        <taxon>Streptococcus</taxon>
    </lineage>
</organism>
<evidence type="ECO:0000259" key="10">
    <source>
        <dbReference type="Pfam" id="PF02737"/>
    </source>
</evidence>
<evidence type="ECO:0000256" key="6">
    <source>
        <dbReference type="ARBA" id="ARBA00023098"/>
    </source>
</evidence>
<feature type="domain" description="3-hydroxyacyl-CoA dehydrogenase NAD binding" evidence="10">
    <location>
        <begin position="11"/>
        <end position="82"/>
    </location>
</feature>
<keyword evidence="5" id="KW-0520">NAD</keyword>